<proteinExistence type="predicted"/>
<dbReference type="STRING" id="880070.Cycma_0253"/>
<accession>G0J394</accession>
<gene>
    <name evidence="1" type="ordered locus">Cycma_0253</name>
</gene>
<evidence type="ECO:0000313" key="2">
    <source>
        <dbReference type="Proteomes" id="UP000001635"/>
    </source>
</evidence>
<dbReference type="OrthoDB" id="839598at2"/>
<reference evidence="2" key="1">
    <citation type="submission" date="2011-07" db="EMBL/GenBank/DDBJ databases">
        <title>The complete genome of Cyclobacterium marinum DSM 745.</title>
        <authorList>
            <person name="Lucas S."/>
            <person name="Han J."/>
            <person name="Lapidus A."/>
            <person name="Bruce D."/>
            <person name="Goodwin L."/>
            <person name="Pitluck S."/>
            <person name="Peters L."/>
            <person name="Kyrpides N."/>
            <person name="Mavromatis K."/>
            <person name="Ivanova N."/>
            <person name="Ovchinnikova G."/>
            <person name="Chertkov O."/>
            <person name="Detter J.C."/>
            <person name="Tapia R."/>
            <person name="Han C."/>
            <person name="Land M."/>
            <person name="Hauser L."/>
            <person name="Markowitz V."/>
            <person name="Cheng J.-F."/>
            <person name="Hugenholtz P."/>
            <person name="Woyke T."/>
            <person name="Wu D."/>
            <person name="Tindall B."/>
            <person name="Schuetze A."/>
            <person name="Brambilla E."/>
            <person name="Klenk H.-P."/>
            <person name="Eisen J.A."/>
        </authorList>
    </citation>
    <scope>NUCLEOTIDE SEQUENCE [LARGE SCALE GENOMIC DNA]</scope>
    <source>
        <strain evidence="2">ATCC 25205 / DSM 745 / LMG 13164 / NCIMB 1802</strain>
    </source>
</reference>
<dbReference type="EMBL" id="CP002955">
    <property type="protein sequence ID" value="AEL24035.1"/>
    <property type="molecule type" value="Genomic_DNA"/>
</dbReference>
<dbReference type="KEGG" id="cmr:Cycma_0253"/>
<evidence type="ECO:0000313" key="1">
    <source>
        <dbReference type="EMBL" id="AEL24035.1"/>
    </source>
</evidence>
<keyword evidence="2" id="KW-1185">Reference proteome</keyword>
<sequence>MKAYEIPISIPAFKMLKRDFGYTHYLKLGEINVHHKNWRTRKNMDTYFTELKKNQVMITIICPYASRGKLYVIARMIENTFSQKYLMYVEAAVSHDLDASEAIRKFMDKYDLALEEFEWETAWKKWQRHKKREKELDLIPLW</sequence>
<dbReference type="Proteomes" id="UP000001635">
    <property type="component" value="Chromosome"/>
</dbReference>
<name>G0J394_CYCMS</name>
<dbReference type="RefSeq" id="WP_014018334.1">
    <property type="nucleotide sequence ID" value="NC_015914.1"/>
</dbReference>
<organism evidence="1 2">
    <name type="scientific">Cyclobacterium marinum (strain ATCC 25205 / DSM 745 / LMG 13164 / NCIMB 1802)</name>
    <name type="common">Flectobacillus marinus</name>
    <dbReference type="NCBI Taxonomy" id="880070"/>
    <lineage>
        <taxon>Bacteria</taxon>
        <taxon>Pseudomonadati</taxon>
        <taxon>Bacteroidota</taxon>
        <taxon>Cytophagia</taxon>
        <taxon>Cytophagales</taxon>
        <taxon>Cyclobacteriaceae</taxon>
        <taxon>Cyclobacterium</taxon>
    </lineage>
</organism>
<dbReference type="AlphaFoldDB" id="G0J394"/>
<dbReference type="HOGENOM" id="CLU_1812577_0_0_10"/>
<protein>
    <submittedName>
        <fullName evidence="1">Uncharacterized protein</fullName>
    </submittedName>
</protein>